<evidence type="ECO:0000256" key="5">
    <source>
        <dbReference type="ARBA" id="ARBA00023136"/>
    </source>
</evidence>
<dbReference type="OMA" id="KKYTLMR"/>
<reference evidence="9" key="4">
    <citation type="submission" date="2025-09" db="UniProtKB">
        <authorList>
            <consortium name="Ensembl"/>
        </authorList>
    </citation>
    <scope>IDENTIFICATION</scope>
    <source>
        <strain evidence="9">JP 163 A</strain>
    </source>
</reference>
<evidence type="ECO:0000256" key="1">
    <source>
        <dbReference type="ARBA" id="ARBA00004141"/>
    </source>
</evidence>
<feature type="transmembrane region" description="Helical" evidence="6">
    <location>
        <begin position="333"/>
        <end position="356"/>
    </location>
</feature>
<comment type="subcellular location">
    <subcellularLocation>
        <location evidence="1 6">Membrane</location>
        <topology evidence="1 6">Multi-pass membrane protein</topology>
    </subcellularLocation>
</comment>
<keyword evidence="4 6" id="KW-1133">Transmembrane helix</keyword>
<sequence length="698" mass="79577">MEGQKTVNFMRLLSDESVESTLSSDSCEYYQTEIFDLLPSVQAVRSQQDSYDTLKTNEVHQGGPQPGEAFSTENQSRGPRDKLSLQPLRNLAICMQGKRSARERRKIQISNIGFWESWRRSQSINRKRVWAHMREAGASLLPWKQTLHKIQGRFGVGVKSYFVFLRYLIYLNLLHCALIGGFILGPTGFYGTNSSESLRFGGNDSVLDFLLGSGFLARSPVFFGFYTRGSLNLDCLNTPLLYLAGILSIIFLSLIMVVRRTTVGYKHTWMLEKRTSMNVSFKVFCGWDYSIHHPESAELKQSFIRNDLKLFLEEVKFNLKKAQRTLGQKLRLYLLRFILNLIVVFLLGGAFTLIYLSTNMSLKESNEVLVLKLILQYLSPITITFVDLVLPQIFRKISSFEDYSLTVQVNVTLVRSIFLKLASLGIYLVFLFKTSVENRLCRENQIGIQMYNLCIFNFLTTFCNTFLVNYPRKLLQEKHPTCFLVRLCGRQRFLIPFKVLDLVYIQTVLWVGVYYCPLLPMIGVVSLLVIFYIQKFDVLQCCEAEQRMFRASSSSVLFHFMLLLGLLMAAAAPIIDFHLVEGTNKISCGPLKNETVLTVTNTCVTSLPNSVQNVLKYLSSQAFALPLLLAEIIILTSYVSRGRANQKAIERLKDMLIMCSSDKRFLVKQHATLLRGPKNSSRARPAAVEQKKLLHGAP</sequence>
<evidence type="ECO:0000313" key="9">
    <source>
        <dbReference type="Ensembl" id="ENSXMAP00000000269.2"/>
    </source>
</evidence>
<keyword evidence="10" id="KW-1185">Reference proteome</keyword>
<dbReference type="InterPro" id="IPR012496">
    <property type="entry name" value="TMC_dom"/>
</dbReference>
<evidence type="ECO:0000313" key="10">
    <source>
        <dbReference type="Proteomes" id="UP000002852"/>
    </source>
</evidence>
<dbReference type="GeneID" id="102231970"/>
<dbReference type="GO" id="GO:0008381">
    <property type="term" value="F:mechanosensitive monoatomic ion channel activity"/>
    <property type="evidence" value="ECO:0007669"/>
    <property type="project" value="TreeGrafter"/>
</dbReference>
<keyword evidence="5 6" id="KW-0472">Membrane</keyword>
<dbReference type="Ensembl" id="ENSXMAT00000000271.2">
    <property type="protein sequence ID" value="ENSXMAP00000000269.2"/>
    <property type="gene ID" value="ENSXMAG00000000266.2"/>
</dbReference>
<organism evidence="9 10">
    <name type="scientific">Xiphophorus maculatus</name>
    <name type="common">Southern platyfish</name>
    <name type="synonym">Platypoecilus maculatus</name>
    <dbReference type="NCBI Taxonomy" id="8083"/>
    <lineage>
        <taxon>Eukaryota</taxon>
        <taxon>Metazoa</taxon>
        <taxon>Chordata</taxon>
        <taxon>Craniata</taxon>
        <taxon>Vertebrata</taxon>
        <taxon>Euteleostomi</taxon>
        <taxon>Actinopterygii</taxon>
        <taxon>Neopterygii</taxon>
        <taxon>Teleostei</taxon>
        <taxon>Neoteleostei</taxon>
        <taxon>Acanthomorphata</taxon>
        <taxon>Ovalentaria</taxon>
        <taxon>Atherinomorphae</taxon>
        <taxon>Cyprinodontiformes</taxon>
        <taxon>Poeciliidae</taxon>
        <taxon>Poeciliinae</taxon>
        <taxon>Xiphophorus</taxon>
    </lineage>
</organism>
<proteinExistence type="inferred from homology"/>
<evidence type="ECO:0000256" key="7">
    <source>
        <dbReference type="SAM" id="MobiDB-lite"/>
    </source>
</evidence>
<reference evidence="9" key="3">
    <citation type="submission" date="2025-08" db="UniProtKB">
        <authorList>
            <consortium name="Ensembl"/>
        </authorList>
    </citation>
    <scope>IDENTIFICATION</scope>
    <source>
        <strain evidence="9">JP 163 A</strain>
    </source>
</reference>
<dbReference type="GO" id="GO:0005886">
    <property type="term" value="C:plasma membrane"/>
    <property type="evidence" value="ECO:0007669"/>
    <property type="project" value="InterPro"/>
</dbReference>
<feature type="transmembrane region" description="Helical" evidence="6">
    <location>
        <begin position="239"/>
        <end position="258"/>
    </location>
</feature>
<keyword evidence="3 6" id="KW-0812">Transmembrane</keyword>
<feature type="transmembrane region" description="Helical" evidence="6">
    <location>
        <begin position="167"/>
        <end position="189"/>
    </location>
</feature>
<feature type="transmembrane region" description="Helical" evidence="6">
    <location>
        <begin position="453"/>
        <end position="470"/>
    </location>
</feature>
<evidence type="ECO:0000256" key="6">
    <source>
        <dbReference type="RuleBase" id="RU310713"/>
    </source>
</evidence>
<feature type="transmembrane region" description="Helical" evidence="6">
    <location>
        <begin position="368"/>
        <end position="393"/>
    </location>
</feature>
<dbReference type="AlphaFoldDB" id="M3ZDH7"/>
<dbReference type="InParanoid" id="M3ZDH7"/>
<dbReference type="GeneTree" id="ENSGT01050000244894"/>
<feature type="region of interest" description="Disordered" evidence="7">
    <location>
        <begin position="676"/>
        <end position="698"/>
    </location>
</feature>
<feature type="transmembrane region" description="Helical" evidence="6">
    <location>
        <begin position="413"/>
        <end position="432"/>
    </location>
</feature>
<name>M3ZDH7_XIPMA</name>
<dbReference type="RefSeq" id="XP_023189065.1">
    <property type="nucleotide sequence ID" value="XM_023333297.1"/>
</dbReference>
<accession>M3ZDH7</accession>
<evidence type="ECO:0000256" key="4">
    <source>
        <dbReference type="ARBA" id="ARBA00022989"/>
    </source>
</evidence>
<evidence type="ECO:0000256" key="3">
    <source>
        <dbReference type="ARBA" id="ARBA00022692"/>
    </source>
</evidence>
<dbReference type="InterPro" id="IPR038900">
    <property type="entry name" value="TMC"/>
</dbReference>
<dbReference type="PANTHER" id="PTHR23302">
    <property type="entry name" value="TRANSMEMBRANE CHANNEL-RELATED"/>
    <property type="match status" value="1"/>
</dbReference>
<dbReference type="OrthoDB" id="1936208at2759"/>
<feature type="transmembrane region" description="Helical" evidence="6">
    <location>
        <begin position="617"/>
        <end position="639"/>
    </location>
</feature>
<protein>
    <recommendedName>
        <fullName evidence="6">Transmembrane channel-like protein</fullName>
    </recommendedName>
</protein>
<dbReference type="eggNOG" id="ENOG502QPM8">
    <property type="taxonomic scope" value="Eukaryota"/>
</dbReference>
<reference evidence="10" key="2">
    <citation type="journal article" date="2013" name="Nat. Genet.">
        <title>The genome of the platyfish, Xiphophorus maculatus, provides insights into evolutionary adaptation and several complex traits.</title>
        <authorList>
            <person name="Schartl M."/>
            <person name="Walter R.B."/>
            <person name="Shen Y."/>
            <person name="Garcia T."/>
            <person name="Catchen J."/>
            <person name="Amores A."/>
            <person name="Braasch I."/>
            <person name="Chalopin D."/>
            <person name="Volff J.N."/>
            <person name="Lesch K.P."/>
            <person name="Bisazza A."/>
            <person name="Minx P."/>
            <person name="Hillier L."/>
            <person name="Wilson R.K."/>
            <person name="Fuerstenberg S."/>
            <person name="Boore J."/>
            <person name="Searle S."/>
            <person name="Postlethwait J.H."/>
            <person name="Warren W.C."/>
        </authorList>
    </citation>
    <scope>NUCLEOTIDE SEQUENCE [LARGE SCALE GENOMIC DNA]</scope>
    <source>
        <strain evidence="10">JP 163 A</strain>
    </source>
</reference>
<feature type="domain" description="TMC" evidence="8">
    <location>
        <begin position="441"/>
        <end position="552"/>
    </location>
</feature>
<dbReference type="Proteomes" id="UP000002852">
    <property type="component" value="Unassembled WGS sequence"/>
</dbReference>
<comment type="similarity">
    <text evidence="2 6">Belongs to the TMC family.</text>
</comment>
<feature type="region of interest" description="Disordered" evidence="7">
    <location>
        <begin position="56"/>
        <end position="82"/>
    </location>
</feature>
<feature type="transmembrane region" description="Helical" evidence="6">
    <location>
        <begin position="209"/>
        <end position="227"/>
    </location>
</feature>
<dbReference type="PANTHER" id="PTHR23302:SF66">
    <property type="entry name" value="TRANSMEMBRANE CHANNEL-LIKE PROTEIN"/>
    <property type="match status" value="1"/>
</dbReference>
<evidence type="ECO:0000259" key="8">
    <source>
        <dbReference type="Pfam" id="PF07810"/>
    </source>
</evidence>
<feature type="transmembrane region" description="Helical" evidence="6">
    <location>
        <begin position="508"/>
        <end position="533"/>
    </location>
</feature>
<feature type="transmembrane region" description="Helical" evidence="6">
    <location>
        <begin position="554"/>
        <end position="575"/>
    </location>
</feature>
<dbReference type="HOGENOM" id="CLU_013958_1_0_1"/>
<dbReference type="STRING" id="8083.ENSXMAP00000000269"/>
<evidence type="ECO:0000256" key="2">
    <source>
        <dbReference type="ARBA" id="ARBA00006510"/>
    </source>
</evidence>
<dbReference type="Pfam" id="PF07810">
    <property type="entry name" value="TMC"/>
    <property type="match status" value="1"/>
</dbReference>
<reference evidence="10" key="1">
    <citation type="submission" date="2012-01" db="EMBL/GenBank/DDBJ databases">
        <authorList>
            <person name="Walter R."/>
            <person name="Schartl M."/>
            <person name="Warren W."/>
        </authorList>
    </citation>
    <scope>NUCLEOTIDE SEQUENCE [LARGE SCALE GENOMIC DNA]</scope>
    <source>
        <strain evidence="10">JP 163 A</strain>
    </source>
</reference>